<dbReference type="GO" id="GO:0009636">
    <property type="term" value="P:response to toxic substance"/>
    <property type="evidence" value="ECO:0007669"/>
    <property type="project" value="UniProtKB-ARBA"/>
</dbReference>
<reference evidence="10 11" key="2">
    <citation type="submission" date="2017-10" db="EMBL/GenBank/DDBJ databases">
        <title>Bacterial endophytes that colonize and modify switchgrass growth.</title>
        <authorList>
            <person name="Debolt S."/>
        </authorList>
    </citation>
    <scope>NUCLEOTIDE SEQUENCE [LARGE SCALE GENOMIC DNA]</scope>
    <source>
        <strain evidence="10 11">A2-S9</strain>
    </source>
</reference>
<comment type="caution">
    <text evidence="9">Lacks conserved residue(s) required for the propagation of feature annotation.</text>
</comment>
<keyword evidence="8 9" id="KW-0472">Membrane</keyword>
<feature type="transmembrane region" description="Helical" evidence="9">
    <location>
        <begin position="366"/>
        <end position="390"/>
    </location>
</feature>
<dbReference type="PANTHER" id="PTHR32063">
    <property type="match status" value="1"/>
</dbReference>
<dbReference type="NCBIfam" id="NF000282">
    <property type="entry name" value="RND_permease_1"/>
    <property type="match status" value="1"/>
</dbReference>
<feature type="transmembrane region" description="Helical" evidence="9">
    <location>
        <begin position="437"/>
        <end position="458"/>
    </location>
</feature>
<dbReference type="Pfam" id="PF00873">
    <property type="entry name" value="ACR_tran"/>
    <property type="match status" value="1"/>
</dbReference>
<keyword evidence="5 9" id="KW-0997">Cell inner membrane</keyword>
<keyword evidence="7 9" id="KW-1133">Transmembrane helix</keyword>
<evidence type="ECO:0000313" key="11">
    <source>
        <dbReference type="Proteomes" id="UP000221580"/>
    </source>
</evidence>
<evidence type="ECO:0000256" key="4">
    <source>
        <dbReference type="ARBA" id="ARBA00022475"/>
    </source>
</evidence>
<evidence type="ECO:0000256" key="8">
    <source>
        <dbReference type="ARBA" id="ARBA00023136"/>
    </source>
</evidence>
<reference evidence="10 11" key="1">
    <citation type="submission" date="2017-09" db="EMBL/GenBank/DDBJ databases">
        <authorList>
            <person name="DeBolt S."/>
            <person name="Huntemann M."/>
            <person name="Clum A."/>
            <person name="Pillay M."/>
            <person name="Palaniappan K."/>
            <person name="Varghese N."/>
            <person name="Mikhailova N."/>
            <person name="Stamatis D."/>
            <person name="Reddy T."/>
            <person name="Daum C."/>
            <person name="Shapiro N."/>
            <person name="Ivanova N."/>
            <person name="Kyrpides N."/>
            <person name="Woyke T."/>
        </authorList>
    </citation>
    <scope>NUCLEOTIDE SEQUENCE [LARGE SCALE GENOMIC DNA]</scope>
    <source>
        <strain evidence="10 11">A2-S9</strain>
    </source>
</reference>
<sequence length="1053" mass="112243">MARFFIDRPVFAWVLAILVMLAGILSILTLPIAQYPDIAPPAVAITATYPGASAKTLEDTVTQIIEQKMKGLDRLSYMSSTSESSGSATITLTFENGTNPDTAQVQVQNKLALATPLLPQEVQNQGLTVTKSATNFLNVLAFTSEDGSMSGSDLSDYVAANVQDAISRVEGVGDTTLFGSQYAMRIWLNPDQLANFSLTPTDVKTAIQAQNVQVSAGQLGALPATSNQQINATITSQTRLRTAKEFEDILLRTQTDGSQVRLRDVARIELGSESYTSAGRYNAKPAAGLAIKLAAGANALDTVKAIDARVAELEQFFPPGMAVQKPYDTTPFVRISIEEVVRTLVEAVALVFLVMYLFLQNFRATLIPTIAVPVVLLGTFGVLATFGFTINTLTMFAMVLAIGLLVDDAIVVVENVERIMAQEGLSPKEATRKSMGQITGALVGVALVLAAVFVPMAFFSGSSGVIYRQFSITIVSAMTLSVLVALVLTPALCATLLKPIEQGHGAATTGFFGWFNRSFDRGNLGYQGIVRHIVGKGWRYMLVYAVVLGAVVFGFMKLPVGFLPDEDQGTLFVLVQLPPGATGARTDEVIHQVEQHFLVDQKDAVSGVFTVSGFSFAGSGQNTGLAFVKLRPWDERKGDALSVSGVSSKAMAYFSTLRDARVFAFAPPAVAELGNATGFDLMLQDRANLGHAALMSARNQLLAELAKDKRLVAVRPNGQEDAPELQLEIDPDKAQALGVSIADINDNFSAAWGSSYVNDFIDKGRVKKVMLQADATYRMLPDDINRWYIRNSDSGMVPFSAFSKAVWASGSPRLERYNGVPSVEILGMAMPGAASSGEALAIVQDAVAKLPTGIGYEWTGLSRQEKASTGQTGLLYSLSILFVFLCLAALYESWAIPLSVVLVVPLGVLGALVGAILTWKMNDVYFQVGILTTIGLASKNAILIVEFAKDLYAGGQSLEDSALEAARMRLRPVLMTSLAFILGVLPMVLGSGAGAGAQHALGSAVIGGMLSGTLLAIVFVPLFFVLVMRLFNPKTVAPTSTQSPAQPAPAQGL</sequence>
<dbReference type="GO" id="GO:0005886">
    <property type="term" value="C:plasma membrane"/>
    <property type="evidence" value="ECO:0007669"/>
    <property type="project" value="UniProtKB-SubCell"/>
</dbReference>
<dbReference type="InterPro" id="IPR027463">
    <property type="entry name" value="AcrB_DN_DC_subdom"/>
</dbReference>
<feature type="transmembrane region" description="Helical" evidence="9">
    <location>
        <begin position="340"/>
        <end position="359"/>
    </location>
</feature>
<dbReference type="PRINTS" id="PR00702">
    <property type="entry name" value="ACRIFLAVINRP"/>
</dbReference>
<feature type="transmembrane region" description="Helical" evidence="9">
    <location>
        <begin position="969"/>
        <end position="989"/>
    </location>
</feature>
<feature type="transmembrane region" description="Helical" evidence="9">
    <location>
        <begin position="898"/>
        <end position="919"/>
    </location>
</feature>
<feature type="transmembrane region" description="Helical" evidence="9">
    <location>
        <begin position="1001"/>
        <end position="1027"/>
    </location>
</feature>
<comment type="similarity">
    <text evidence="2 9">Belongs to the resistance-nodulation-cell division (RND) (TC 2.A.6) family.</text>
</comment>
<dbReference type="FunFam" id="3.30.2090.10:FF:000001">
    <property type="entry name" value="Efflux pump membrane transporter"/>
    <property type="match status" value="1"/>
</dbReference>
<keyword evidence="6 9" id="KW-0812">Transmembrane</keyword>
<dbReference type="RefSeq" id="WP_098479827.1">
    <property type="nucleotide sequence ID" value="NZ_PDJN01000001.1"/>
</dbReference>
<dbReference type="EMBL" id="PDJN01000001">
    <property type="protein sequence ID" value="PFG72406.1"/>
    <property type="molecule type" value="Genomic_DNA"/>
</dbReference>
<name>A0A7Z1GWZ7_9PSED</name>
<evidence type="ECO:0000256" key="1">
    <source>
        <dbReference type="ARBA" id="ARBA00004429"/>
    </source>
</evidence>
<evidence type="ECO:0000256" key="9">
    <source>
        <dbReference type="RuleBase" id="RU364070"/>
    </source>
</evidence>
<evidence type="ECO:0000256" key="7">
    <source>
        <dbReference type="ARBA" id="ARBA00022989"/>
    </source>
</evidence>
<dbReference type="Gene3D" id="3.30.70.1430">
    <property type="entry name" value="Multidrug efflux transporter AcrB pore domain"/>
    <property type="match status" value="2"/>
</dbReference>
<evidence type="ECO:0000313" key="10">
    <source>
        <dbReference type="EMBL" id="PFG72406.1"/>
    </source>
</evidence>
<organism evidence="10 11">
    <name type="scientific">Pseudomonas poae</name>
    <dbReference type="NCBI Taxonomy" id="200451"/>
    <lineage>
        <taxon>Bacteria</taxon>
        <taxon>Pseudomonadati</taxon>
        <taxon>Pseudomonadota</taxon>
        <taxon>Gammaproteobacteria</taxon>
        <taxon>Pseudomonadales</taxon>
        <taxon>Pseudomonadaceae</taxon>
        <taxon>Pseudomonas</taxon>
    </lineage>
</organism>
<dbReference type="AlphaFoldDB" id="A0A7Z1GWZ7"/>
<dbReference type="GO" id="GO:0015562">
    <property type="term" value="F:efflux transmembrane transporter activity"/>
    <property type="evidence" value="ECO:0007669"/>
    <property type="project" value="InterPro"/>
</dbReference>
<proteinExistence type="inferred from homology"/>
<dbReference type="InterPro" id="IPR004764">
    <property type="entry name" value="MdtF-like"/>
</dbReference>
<feature type="transmembrane region" description="Helical" evidence="9">
    <location>
        <begin position="470"/>
        <end position="497"/>
    </location>
</feature>
<feature type="transmembrane region" description="Helical" evidence="9">
    <location>
        <begin position="541"/>
        <end position="563"/>
    </location>
</feature>
<gene>
    <name evidence="10" type="ORF">DM05_2797</name>
</gene>
<dbReference type="FunFam" id="3.30.2090.10:FF:000002">
    <property type="entry name" value="Efflux pump membrane transporter"/>
    <property type="match status" value="1"/>
</dbReference>
<dbReference type="FunFam" id="3.30.70.1430:FF:000001">
    <property type="entry name" value="Efflux pump membrane transporter"/>
    <property type="match status" value="1"/>
</dbReference>
<comment type="subcellular location">
    <subcellularLocation>
        <location evidence="1 9">Cell inner membrane</location>
        <topology evidence="1 9">Multi-pass membrane protein</topology>
    </subcellularLocation>
</comment>
<comment type="caution">
    <text evidence="10">The sequence shown here is derived from an EMBL/GenBank/DDBJ whole genome shotgun (WGS) entry which is preliminary data.</text>
</comment>
<dbReference type="SUPFAM" id="SSF82714">
    <property type="entry name" value="Multidrug efflux transporter AcrB TolC docking domain, DN and DC subdomains"/>
    <property type="match status" value="2"/>
</dbReference>
<feature type="transmembrane region" description="Helical" evidence="9">
    <location>
        <begin position="873"/>
        <end position="891"/>
    </location>
</feature>
<dbReference type="Proteomes" id="UP000221580">
    <property type="component" value="Unassembled WGS sequence"/>
</dbReference>
<dbReference type="SUPFAM" id="SSF82693">
    <property type="entry name" value="Multidrug efflux transporter AcrB pore domain, PN1, PN2, PC1 and PC2 subdomains"/>
    <property type="match status" value="3"/>
</dbReference>
<feature type="transmembrane region" description="Helical" evidence="9">
    <location>
        <begin position="396"/>
        <end position="416"/>
    </location>
</feature>
<dbReference type="FunFam" id="3.30.70.1430:FF:000002">
    <property type="entry name" value="Efflux pump membrane transporter"/>
    <property type="match status" value="1"/>
</dbReference>
<dbReference type="Gene3D" id="3.30.70.1440">
    <property type="entry name" value="Multidrug efflux transporter AcrB pore domain"/>
    <property type="match status" value="1"/>
</dbReference>
<evidence type="ECO:0000256" key="6">
    <source>
        <dbReference type="ARBA" id="ARBA00022692"/>
    </source>
</evidence>
<dbReference type="GO" id="GO:0042910">
    <property type="term" value="F:xenobiotic transmembrane transporter activity"/>
    <property type="evidence" value="ECO:0007669"/>
    <property type="project" value="TreeGrafter"/>
</dbReference>
<dbReference type="Gene3D" id="1.20.1640.10">
    <property type="entry name" value="Multidrug efflux transporter AcrB transmembrane domain"/>
    <property type="match status" value="2"/>
</dbReference>
<evidence type="ECO:0000256" key="3">
    <source>
        <dbReference type="ARBA" id="ARBA00022448"/>
    </source>
</evidence>
<dbReference type="FunFam" id="1.20.1640.10:FF:000001">
    <property type="entry name" value="Efflux pump membrane transporter"/>
    <property type="match status" value="1"/>
</dbReference>
<protein>
    <recommendedName>
        <fullName evidence="9">Efflux pump membrane transporter</fullName>
    </recommendedName>
</protein>
<accession>A0A7Z1GWZ7</accession>
<evidence type="ECO:0000256" key="5">
    <source>
        <dbReference type="ARBA" id="ARBA00022519"/>
    </source>
</evidence>
<feature type="transmembrane region" description="Helical" evidence="9">
    <location>
        <begin position="12"/>
        <end position="33"/>
    </location>
</feature>
<dbReference type="SUPFAM" id="SSF82866">
    <property type="entry name" value="Multidrug efflux transporter AcrB transmembrane domain"/>
    <property type="match status" value="2"/>
</dbReference>
<dbReference type="Gene3D" id="3.30.70.1320">
    <property type="entry name" value="Multidrug efflux transporter AcrB pore domain like"/>
    <property type="match status" value="1"/>
</dbReference>
<dbReference type="InterPro" id="IPR001036">
    <property type="entry name" value="Acrflvin-R"/>
</dbReference>
<dbReference type="PANTHER" id="PTHR32063:SF13">
    <property type="entry name" value="MULTIDRUG EFFLUX PUMP SUBUNIT ACRB-RELATED"/>
    <property type="match status" value="1"/>
</dbReference>
<dbReference type="NCBIfam" id="TIGR00915">
    <property type="entry name" value="2A0602"/>
    <property type="match status" value="1"/>
</dbReference>
<keyword evidence="4" id="KW-1003">Cell membrane</keyword>
<keyword evidence="3 9" id="KW-0813">Transport</keyword>
<evidence type="ECO:0000256" key="2">
    <source>
        <dbReference type="ARBA" id="ARBA00010942"/>
    </source>
</evidence>
<dbReference type="Gene3D" id="3.30.2090.10">
    <property type="entry name" value="Multidrug efflux transporter AcrB TolC docking domain, DN and DC subdomains"/>
    <property type="match status" value="2"/>
</dbReference>